<dbReference type="Pfam" id="PF00842">
    <property type="entry name" value="Ala_racemase_C"/>
    <property type="match status" value="1"/>
</dbReference>
<gene>
    <name evidence="8" type="ORF">LPBF_12165</name>
</gene>
<dbReference type="Proteomes" id="UP000093510">
    <property type="component" value="Unassembled WGS sequence"/>
</dbReference>
<dbReference type="SUPFAM" id="SSF51419">
    <property type="entry name" value="PLP-binding barrel"/>
    <property type="match status" value="1"/>
</dbReference>
<dbReference type="NCBIfam" id="TIGR00492">
    <property type="entry name" value="alr"/>
    <property type="match status" value="1"/>
</dbReference>
<dbReference type="PRINTS" id="PR00992">
    <property type="entry name" value="ALARACEMASE"/>
</dbReference>
<comment type="cofactor">
    <cofactor evidence="1 4 5">
        <name>pyridoxal 5'-phosphate</name>
        <dbReference type="ChEBI" id="CHEBI:597326"/>
    </cofactor>
</comment>
<dbReference type="SMART" id="SM01005">
    <property type="entry name" value="Ala_racemase_C"/>
    <property type="match status" value="1"/>
</dbReference>
<feature type="active site" description="Proton acceptor; specific for L-alanine" evidence="4">
    <location>
        <position position="275"/>
    </location>
</feature>
<dbReference type="EC" id="5.1.1.1" evidence="4"/>
<sequence>MHTNSSIELNQAAYQNNIAFLKKTFGKKVLLSSVVKGNAYGHGIQEFVAMAYRCGVNHFSVFDVEEAKLVYQTLQDKVKIMVMGLVQEQDMEWVIANKVSFFVFEKTRLTQAVRTAKKLQKQARIHLEIETGMNRTGFEKKELSSIIPFLKKEKQHLYLEGICTHYAGAESIANYHRIEKQINKFEEIYQYLCHNELQPEIKHSACSAASIMFPQTRMDMVRIGIMQYGLWSSPEVFVNYLNSKKNKIDPLKRVISWKSNVMSVKRVNVGDFIGYGTSFLAERKMKIAVVPIGYSHGYSRSLSNQGRVLIQGQRCIVVGSVNMNMMTVDVTDIETVKTADEVVLIGTQEEHTVSVASFSDFSNQLNYELLTRIAKTIPRKIIE</sequence>
<feature type="active site" description="Proton acceptor; specific for D-alanine" evidence="4">
    <location>
        <position position="36"/>
    </location>
</feature>
<evidence type="ECO:0000256" key="6">
    <source>
        <dbReference type="PIRSR" id="PIRSR600821-52"/>
    </source>
</evidence>
<dbReference type="RefSeq" id="WP_066336941.1">
    <property type="nucleotide sequence ID" value="NZ_CP017688.1"/>
</dbReference>
<feature type="binding site" evidence="4 6">
    <location>
        <position position="323"/>
    </location>
    <ligand>
        <name>substrate</name>
    </ligand>
</feature>
<evidence type="ECO:0000256" key="4">
    <source>
        <dbReference type="HAMAP-Rule" id="MF_01201"/>
    </source>
</evidence>
<comment type="similarity">
    <text evidence="4">Belongs to the alanine racemase family.</text>
</comment>
<keyword evidence="2 4" id="KW-0663">Pyridoxal phosphate</keyword>
<evidence type="ECO:0000259" key="7">
    <source>
        <dbReference type="SMART" id="SM01005"/>
    </source>
</evidence>
<dbReference type="GO" id="GO:0005829">
    <property type="term" value="C:cytosol"/>
    <property type="evidence" value="ECO:0007669"/>
    <property type="project" value="TreeGrafter"/>
</dbReference>
<dbReference type="PANTHER" id="PTHR30511:SF0">
    <property type="entry name" value="ALANINE RACEMASE, CATABOLIC-RELATED"/>
    <property type="match status" value="1"/>
</dbReference>
<dbReference type="AlphaFoldDB" id="A0A1B9DKM6"/>
<evidence type="ECO:0000313" key="8">
    <source>
        <dbReference type="EMBL" id="OCB70193.1"/>
    </source>
</evidence>
<dbReference type="InterPro" id="IPR020622">
    <property type="entry name" value="Ala_racemase_pyridoxalP-BS"/>
</dbReference>
<comment type="pathway">
    <text evidence="4">Amino-acid biosynthesis; D-alanine biosynthesis; D-alanine from L-alanine: step 1/1.</text>
</comment>
<evidence type="ECO:0000256" key="2">
    <source>
        <dbReference type="ARBA" id="ARBA00022898"/>
    </source>
</evidence>
<feature type="binding site" evidence="4 6">
    <location>
        <position position="135"/>
    </location>
    <ligand>
        <name>substrate</name>
    </ligand>
</feature>
<dbReference type="HAMAP" id="MF_01201">
    <property type="entry name" value="Ala_racemase"/>
    <property type="match status" value="1"/>
</dbReference>
<feature type="domain" description="Alanine racemase C-terminal" evidence="7">
    <location>
        <begin position="254"/>
        <end position="382"/>
    </location>
</feature>
<dbReference type="SUPFAM" id="SSF50621">
    <property type="entry name" value="Alanine racemase C-terminal domain-like"/>
    <property type="match status" value="1"/>
</dbReference>
<dbReference type="Gene3D" id="3.20.20.10">
    <property type="entry name" value="Alanine racemase"/>
    <property type="match status" value="1"/>
</dbReference>
<dbReference type="CDD" id="cd00430">
    <property type="entry name" value="PLPDE_III_AR"/>
    <property type="match status" value="1"/>
</dbReference>
<dbReference type="PROSITE" id="PS00395">
    <property type="entry name" value="ALANINE_RACEMASE"/>
    <property type="match status" value="1"/>
</dbReference>
<evidence type="ECO:0000256" key="3">
    <source>
        <dbReference type="ARBA" id="ARBA00023235"/>
    </source>
</evidence>
<dbReference type="GO" id="GO:0030632">
    <property type="term" value="P:D-alanine biosynthetic process"/>
    <property type="evidence" value="ECO:0007669"/>
    <property type="project" value="UniProtKB-UniRule"/>
</dbReference>
<dbReference type="OrthoDB" id="9801978at2"/>
<dbReference type="STRING" id="1763534.GCA_001831475_01502"/>
<comment type="catalytic activity">
    <reaction evidence="4">
        <text>L-alanine = D-alanine</text>
        <dbReference type="Rhea" id="RHEA:20249"/>
        <dbReference type="ChEBI" id="CHEBI:57416"/>
        <dbReference type="ChEBI" id="CHEBI:57972"/>
        <dbReference type="EC" id="5.1.1.1"/>
    </reaction>
</comment>
<reference evidence="8 9" key="1">
    <citation type="submission" date="2016-03" db="EMBL/GenBank/DDBJ databases">
        <authorList>
            <person name="Ploux O."/>
        </authorList>
    </citation>
    <scope>NUCLEOTIDE SEQUENCE [LARGE SCALE GENOMIC DNA]</scope>
    <source>
        <strain evidence="8 9">LPB0076</strain>
    </source>
</reference>
<dbReference type="Pfam" id="PF01168">
    <property type="entry name" value="Ala_racemase_N"/>
    <property type="match status" value="1"/>
</dbReference>
<dbReference type="Gene3D" id="2.40.37.10">
    <property type="entry name" value="Lyase, Ornithine Decarboxylase, Chain A, domain 1"/>
    <property type="match status" value="1"/>
</dbReference>
<name>A0A1B9DKM6_9FLAO</name>
<dbReference type="UniPathway" id="UPA00042">
    <property type="reaction ID" value="UER00497"/>
</dbReference>
<keyword evidence="9" id="KW-1185">Reference proteome</keyword>
<dbReference type="GO" id="GO:0030170">
    <property type="term" value="F:pyridoxal phosphate binding"/>
    <property type="evidence" value="ECO:0007669"/>
    <property type="project" value="UniProtKB-UniRule"/>
</dbReference>
<dbReference type="InterPro" id="IPR001608">
    <property type="entry name" value="Ala_racemase_N"/>
</dbReference>
<dbReference type="InterPro" id="IPR029066">
    <property type="entry name" value="PLP-binding_barrel"/>
</dbReference>
<dbReference type="InterPro" id="IPR000821">
    <property type="entry name" value="Ala_racemase"/>
</dbReference>
<dbReference type="InterPro" id="IPR011079">
    <property type="entry name" value="Ala_racemase_C"/>
</dbReference>
<evidence type="ECO:0000256" key="5">
    <source>
        <dbReference type="PIRSR" id="PIRSR600821-50"/>
    </source>
</evidence>
<dbReference type="PANTHER" id="PTHR30511">
    <property type="entry name" value="ALANINE RACEMASE"/>
    <property type="match status" value="1"/>
</dbReference>
<dbReference type="GO" id="GO:0008784">
    <property type="term" value="F:alanine racemase activity"/>
    <property type="evidence" value="ECO:0007669"/>
    <property type="project" value="UniProtKB-UniRule"/>
</dbReference>
<protein>
    <recommendedName>
        <fullName evidence="4">Alanine racemase</fullName>
        <ecNumber evidence="4">5.1.1.1</ecNumber>
    </recommendedName>
</protein>
<comment type="function">
    <text evidence="4">Catalyzes the interconversion of L-alanine and D-alanine. May also act on other amino acids.</text>
</comment>
<evidence type="ECO:0000256" key="1">
    <source>
        <dbReference type="ARBA" id="ARBA00001933"/>
    </source>
</evidence>
<proteinExistence type="inferred from homology"/>
<dbReference type="InterPro" id="IPR009006">
    <property type="entry name" value="Ala_racemase/Decarboxylase_C"/>
</dbReference>
<feature type="modified residue" description="N6-(pyridoxal phosphate)lysine" evidence="4 5">
    <location>
        <position position="36"/>
    </location>
</feature>
<keyword evidence="3 4" id="KW-0413">Isomerase</keyword>
<dbReference type="EMBL" id="LVEP01000064">
    <property type="protein sequence ID" value="OCB70193.1"/>
    <property type="molecule type" value="Genomic_DNA"/>
</dbReference>
<evidence type="ECO:0000313" key="9">
    <source>
        <dbReference type="Proteomes" id="UP000093510"/>
    </source>
</evidence>
<comment type="caution">
    <text evidence="8">The sequence shown here is derived from an EMBL/GenBank/DDBJ whole genome shotgun (WGS) entry which is preliminary data.</text>
</comment>
<accession>A0A1B9DKM6</accession>
<organism evidence="8 9">
    <name type="scientific">Flavobacterium crassostreae</name>
    <dbReference type="NCBI Taxonomy" id="1763534"/>
    <lineage>
        <taxon>Bacteria</taxon>
        <taxon>Pseudomonadati</taxon>
        <taxon>Bacteroidota</taxon>
        <taxon>Flavobacteriia</taxon>
        <taxon>Flavobacteriales</taxon>
        <taxon>Flavobacteriaceae</taxon>
        <taxon>Flavobacterium</taxon>
    </lineage>
</organism>